<gene>
    <name evidence="1" type="ORF">D1614_11905</name>
</gene>
<evidence type="ECO:0000313" key="1">
    <source>
        <dbReference type="EMBL" id="RIJ48417.1"/>
    </source>
</evidence>
<dbReference type="EMBL" id="QWGR01000005">
    <property type="protein sequence ID" value="RIJ48417.1"/>
    <property type="molecule type" value="Genomic_DNA"/>
</dbReference>
<keyword evidence="2" id="KW-1185">Reference proteome</keyword>
<proteinExistence type="predicted"/>
<accession>A0A399T2F0</accession>
<evidence type="ECO:0000313" key="2">
    <source>
        <dbReference type="Proteomes" id="UP000265926"/>
    </source>
</evidence>
<protein>
    <submittedName>
        <fullName evidence="1">Uncharacterized protein</fullName>
    </submittedName>
</protein>
<comment type="caution">
    <text evidence="1">The sequence shown here is derived from an EMBL/GenBank/DDBJ whole genome shotgun (WGS) entry which is preliminary data.</text>
</comment>
<reference evidence="1 2" key="1">
    <citation type="submission" date="2018-08" db="EMBL/GenBank/DDBJ databases">
        <title>Pallidiluteibacterium maritimus gen. nov., sp. nov., isolated from coastal sediment.</title>
        <authorList>
            <person name="Zhou L.Y."/>
        </authorList>
    </citation>
    <scope>NUCLEOTIDE SEQUENCE [LARGE SCALE GENOMIC DNA]</scope>
    <source>
        <strain evidence="1 2">XSD2</strain>
    </source>
</reference>
<sequence length="98" mass="11206">MKDNCLLSGIMLNLLTKPGELCNRHTWYKAWLGLYGFDKSNLVPTSVSVGLVRLSSDRHDLIPPPSECLKTFLHEGIIRIADFEKNEILKSQRLNFTF</sequence>
<name>A0A399T2F0_9BACT</name>
<organism evidence="1 2">
    <name type="scientific">Maribellus luteus</name>
    <dbReference type="NCBI Taxonomy" id="2305463"/>
    <lineage>
        <taxon>Bacteria</taxon>
        <taxon>Pseudomonadati</taxon>
        <taxon>Bacteroidota</taxon>
        <taxon>Bacteroidia</taxon>
        <taxon>Marinilabiliales</taxon>
        <taxon>Prolixibacteraceae</taxon>
        <taxon>Maribellus</taxon>
    </lineage>
</organism>
<dbReference type="AlphaFoldDB" id="A0A399T2F0"/>
<dbReference type="Proteomes" id="UP000265926">
    <property type="component" value="Unassembled WGS sequence"/>
</dbReference>